<dbReference type="PANTHER" id="PTHR12239:SF41">
    <property type="entry name" value="MEMBRANE ASSOCIATED PROTEIN, PUTATIVE-RELATED"/>
    <property type="match status" value="1"/>
</dbReference>
<feature type="region of interest" description="Disordered" evidence="1">
    <location>
        <begin position="1"/>
        <end position="192"/>
    </location>
</feature>
<feature type="compositionally biased region" description="Pro residues" evidence="1">
    <location>
        <begin position="116"/>
        <end position="130"/>
    </location>
</feature>
<dbReference type="Proteomes" id="UP000181917">
    <property type="component" value="Unassembled WGS sequence"/>
</dbReference>
<dbReference type="Gene3D" id="2.60.40.420">
    <property type="entry name" value="Cupredoxins - blue copper proteins"/>
    <property type="match status" value="1"/>
</dbReference>
<dbReference type="Pfam" id="PF07732">
    <property type="entry name" value="Cu-oxidase_3"/>
    <property type="match status" value="1"/>
</dbReference>
<dbReference type="STRING" id="37928.SAMN04489742_1753"/>
<proteinExistence type="predicted"/>
<dbReference type="AlphaFoldDB" id="A0A1H1C5V6"/>
<organism evidence="3 4">
    <name type="scientific">Crystallibacter crystallopoietes</name>
    <dbReference type="NCBI Taxonomy" id="37928"/>
    <lineage>
        <taxon>Bacteria</taxon>
        <taxon>Bacillati</taxon>
        <taxon>Actinomycetota</taxon>
        <taxon>Actinomycetes</taxon>
        <taxon>Micrococcales</taxon>
        <taxon>Micrococcaceae</taxon>
        <taxon>Crystallibacter</taxon>
    </lineage>
</organism>
<evidence type="ECO:0000313" key="4">
    <source>
        <dbReference type="Proteomes" id="UP000181917"/>
    </source>
</evidence>
<dbReference type="EMBL" id="FNKH01000002">
    <property type="protein sequence ID" value="SDQ59504.1"/>
    <property type="molecule type" value="Genomic_DNA"/>
</dbReference>
<name>A0A1H1C5V6_9MICC</name>
<accession>A0A1H1C5V6</accession>
<reference evidence="3 4" key="1">
    <citation type="submission" date="2016-10" db="EMBL/GenBank/DDBJ databases">
        <authorList>
            <person name="de Groot N.N."/>
        </authorList>
    </citation>
    <scope>NUCLEOTIDE SEQUENCE [LARGE SCALE GENOMIC DNA]</scope>
    <source>
        <strain evidence="3 4">DSM 20117</strain>
    </source>
</reference>
<dbReference type="PANTHER" id="PTHR12239">
    <property type="entry name" value="PROTEIN CBG20215-RELATED"/>
    <property type="match status" value="1"/>
</dbReference>
<gene>
    <name evidence="3" type="ORF">SAMN04489742_1753</name>
</gene>
<dbReference type="InterPro" id="IPR011707">
    <property type="entry name" value="Cu-oxidase-like_N"/>
</dbReference>
<evidence type="ECO:0000313" key="3">
    <source>
        <dbReference type="EMBL" id="SDQ59504.1"/>
    </source>
</evidence>
<feature type="compositionally biased region" description="Basic and acidic residues" evidence="1">
    <location>
        <begin position="12"/>
        <end position="115"/>
    </location>
</feature>
<dbReference type="RefSeq" id="WP_236777479.1">
    <property type="nucleotide sequence ID" value="NZ_CP018863.1"/>
</dbReference>
<dbReference type="InterPro" id="IPR008972">
    <property type="entry name" value="Cupredoxin"/>
</dbReference>
<feature type="compositionally biased region" description="Acidic residues" evidence="1">
    <location>
        <begin position="136"/>
        <end position="161"/>
    </location>
</feature>
<dbReference type="SUPFAM" id="SSF49503">
    <property type="entry name" value="Cupredoxins"/>
    <property type="match status" value="1"/>
</dbReference>
<evidence type="ECO:0000256" key="1">
    <source>
        <dbReference type="SAM" id="MobiDB-lite"/>
    </source>
</evidence>
<dbReference type="InterPro" id="IPR052293">
    <property type="entry name" value="SRRP"/>
</dbReference>
<feature type="domain" description="Plastocyanin-like" evidence="2">
    <location>
        <begin position="260"/>
        <end position="357"/>
    </location>
</feature>
<dbReference type="GO" id="GO:0005507">
    <property type="term" value="F:copper ion binding"/>
    <property type="evidence" value="ECO:0007669"/>
    <property type="project" value="InterPro"/>
</dbReference>
<protein>
    <submittedName>
        <fullName evidence="3">Multicopper oxidase</fullName>
    </submittedName>
</protein>
<evidence type="ECO:0000259" key="2">
    <source>
        <dbReference type="Pfam" id="PF07732"/>
    </source>
</evidence>
<sequence length="564" mass="63846">MMETLLPGRRLSFQERKAAEKKRKEAAAKKKREQEARRKREAEAKKRAAEARKKREAEAKKRAAEAKRKADEAKKRREAEAKKRAEEAKRRREEDARRKQAAEEKRRREEEEASKPKPPPTSTTPPPTDPNKPTEPDENTDPSDPEDNTGTEPEDSTDPTEPDGNTDPTEPDDNSGSTDPDPEPEPVPEPPVVEEEARHIFDSQVDFSSNQNEQDMPVTEFKMTPNISYELDFYGTDLRFDDGAEVEMWSFETDDQRKCFPGPLIRPKEGQIFHASFSPSKGNHTIHWHGMEPDPRNDGVGHTSFEIAGEYTYQWQPEKGRPGVADYGTAGTYFYHCHVNTTLHVQMGMFGPLIIDPIVHEDFPVTPGARRAFVDGPEYDIDTEALLIPYSLDTRWHGMNHAAGLSGEDAGLNHFQPKHFYALGGELARRPSGKEQVWSMKSLRANVYKEGDYRKPTLLRLLNANYLPTMLRFQDKYGNPVAMAEVIAHDGRPYRDTHEKDGVSLPCRDAGYPMMTSALASGSAERYDLLLFPPAAGDYQVVLDFKDWITDEVIGQRIIPLKAS</sequence>
<keyword evidence="4" id="KW-1185">Reference proteome</keyword>